<organism evidence="6 7">
    <name type="scientific">Clavelina lepadiformis</name>
    <name type="common">Light-bulb sea squirt</name>
    <name type="synonym">Ascidia lepadiformis</name>
    <dbReference type="NCBI Taxonomy" id="159417"/>
    <lineage>
        <taxon>Eukaryota</taxon>
        <taxon>Metazoa</taxon>
        <taxon>Chordata</taxon>
        <taxon>Tunicata</taxon>
        <taxon>Ascidiacea</taxon>
        <taxon>Aplousobranchia</taxon>
        <taxon>Clavelinidae</taxon>
        <taxon>Clavelina</taxon>
    </lineage>
</organism>
<feature type="region of interest" description="Disordered" evidence="5">
    <location>
        <begin position="226"/>
        <end position="252"/>
    </location>
</feature>
<gene>
    <name evidence="6" type="ORF">CVLEPA_LOCUS4755</name>
</gene>
<accession>A0ABP0F678</accession>
<keyword evidence="3" id="KW-0597">Phosphoprotein</keyword>
<keyword evidence="7" id="KW-1185">Reference proteome</keyword>
<evidence type="ECO:0000256" key="4">
    <source>
        <dbReference type="ARBA" id="ARBA00023242"/>
    </source>
</evidence>
<evidence type="ECO:0000256" key="2">
    <source>
        <dbReference type="ARBA" id="ARBA00007774"/>
    </source>
</evidence>
<sequence>MLSKLLASDDTDSEGEVSDFAHETLLKSLGVDKDKKEETSKQRTESVQEVSVFSLGQKSYDDTHAGKVHLHQLINSLEGKSNINILKKQINRVKRPTQHLNAPLSKPVAERLQRKVEYEKASTTVSHWDGTVQKNRKADHLSFPLNQKPLQIKTVDEFLFHKSKKLTPLEEEIQALMNGNKCLERKDHDLSVLEEEALTTLSLEEARARRAELQKHRALLSYHEAKNRRQNKIKSKKYHRMMRKRKMKEDSPKALDIKLADQQRAEERASLRHRAGSKWEKGRKLIAKHDEKTKFELDAQKQKHEELMVRPEPMGSVDLSAETPTIPATFGNDGDAFDHAVLKLPVENNPWLSCTSETTKNDSKLDNTSVTAKCDSGDELLCDNAAKSSSLMTWLSQEENNSVESMKTVVPAIDSEAVKKFKEAFSKIKSSGDGEDGSYDFIQERAENSEHEANSESLKFKTLDKGDHKFPNLNTGDSPEEISCTNLKTKSNSTGSTLFKPEIENISTSSDLKFVHDDNNSLGDEQRMTIEQAFADDDVLAEFSFEKNELIEGSKPKDIDLSLPGWGEWGGTGVVPSKRKKRKFLTKAKPPPPRKDVNLDHVIITEDRDIQIAKHQVHDIPFPFVNSDHFEKTIVRPVGSTWNTPSAVKSLTNPEVSTLLGAIISPMDSESKEPNKTKNKNNFKKQKVGAHTSRSSRKQNRLQKLKILGID</sequence>
<evidence type="ECO:0008006" key="8">
    <source>
        <dbReference type="Google" id="ProtNLM"/>
    </source>
</evidence>
<dbReference type="InterPro" id="IPR006709">
    <property type="entry name" value="SSU_processome_Utp14"/>
</dbReference>
<evidence type="ECO:0000256" key="1">
    <source>
        <dbReference type="ARBA" id="ARBA00004604"/>
    </source>
</evidence>
<feature type="region of interest" description="Disordered" evidence="5">
    <location>
        <begin position="666"/>
        <end position="704"/>
    </location>
</feature>
<comment type="caution">
    <text evidence="6">The sequence shown here is derived from an EMBL/GenBank/DDBJ whole genome shotgun (WGS) entry which is preliminary data.</text>
</comment>
<evidence type="ECO:0000256" key="3">
    <source>
        <dbReference type="ARBA" id="ARBA00022553"/>
    </source>
</evidence>
<feature type="compositionally biased region" description="Polar residues" evidence="5">
    <location>
        <begin position="472"/>
        <end position="491"/>
    </location>
</feature>
<feature type="compositionally biased region" description="Basic residues" evidence="5">
    <location>
        <begin position="226"/>
        <end position="246"/>
    </location>
</feature>
<dbReference type="EMBL" id="CAWYQH010000013">
    <property type="protein sequence ID" value="CAK8675140.1"/>
    <property type="molecule type" value="Genomic_DNA"/>
</dbReference>
<name>A0ABP0F678_CLALP</name>
<feature type="compositionally biased region" description="Basic residues" evidence="5">
    <location>
        <begin position="677"/>
        <end position="704"/>
    </location>
</feature>
<protein>
    <recommendedName>
        <fullName evidence="8">U3 small nucleolar RNA-associated protein 14</fullName>
    </recommendedName>
</protein>
<dbReference type="PANTHER" id="PTHR14150:SF12">
    <property type="entry name" value="U3 SMALL NUCLEOLAR RNA-ASSOCIATED PROTEIN 14 HOMOLOG A"/>
    <property type="match status" value="1"/>
</dbReference>
<evidence type="ECO:0000256" key="5">
    <source>
        <dbReference type="SAM" id="MobiDB-lite"/>
    </source>
</evidence>
<comment type="similarity">
    <text evidence="2">Belongs to the UTP14 family.</text>
</comment>
<evidence type="ECO:0000313" key="7">
    <source>
        <dbReference type="Proteomes" id="UP001642483"/>
    </source>
</evidence>
<dbReference type="PANTHER" id="PTHR14150">
    <property type="entry name" value="U3 SMALL NUCLEOLAR RNA-ASSOCIATED PROTEIN 14"/>
    <property type="match status" value="1"/>
</dbReference>
<comment type="subcellular location">
    <subcellularLocation>
        <location evidence="1">Nucleus</location>
        <location evidence="1">Nucleolus</location>
    </subcellularLocation>
</comment>
<dbReference type="Proteomes" id="UP001642483">
    <property type="component" value="Unassembled WGS sequence"/>
</dbReference>
<reference evidence="6 7" key="1">
    <citation type="submission" date="2024-02" db="EMBL/GenBank/DDBJ databases">
        <authorList>
            <person name="Daric V."/>
            <person name="Darras S."/>
        </authorList>
    </citation>
    <scope>NUCLEOTIDE SEQUENCE [LARGE SCALE GENOMIC DNA]</scope>
</reference>
<feature type="region of interest" description="Disordered" evidence="5">
    <location>
        <begin position="470"/>
        <end position="491"/>
    </location>
</feature>
<proteinExistence type="inferred from homology"/>
<keyword evidence="4" id="KW-0539">Nucleus</keyword>
<dbReference type="Pfam" id="PF04615">
    <property type="entry name" value="Utp14"/>
    <property type="match status" value="2"/>
</dbReference>
<evidence type="ECO:0000313" key="6">
    <source>
        <dbReference type="EMBL" id="CAK8675140.1"/>
    </source>
</evidence>